<evidence type="ECO:0000313" key="10">
    <source>
        <dbReference type="Proteomes" id="UP001453229"/>
    </source>
</evidence>
<sequence length="249" mass="26977">MDMHSLSTRTLMHSGSAVETRRWGELKRGGKHALPVIIGLVPLALVLGAQASQKGMSIAEVSLMTALNYAGGSEFAAVELWSSSPDIALIVAMTFLINSRHIVMGATLAPLLKHLPYRKTVPALFFMCDESWAMGLTDTRSSSRPLSFSFHYYLGVALLLWFNWVAFTSVGALIGPALSDIRGWGFDMVFPAVFLVLMRGMCRGRSSALPWVTSLLVALGAWLWLPQGWYVPAGATGGLLVAYLSGGER</sequence>
<feature type="transmembrane region" description="Helical" evidence="8">
    <location>
        <begin position="230"/>
        <end position="246"/>
    </location>
</feature>
<keyword evidence="10" id="KW-1185">Reference proteome</keyword>
<keyword evidence="6 8" id="KW-1133">Transmembrane helix</keyword>
<accession>A0ABZ3CSP3</accession>
<dbReference type="RefSeq" id="WP_342594989.1">
    <property type="nucleotide sequence ID" value="NZ_CP151919.1"/>
</dbReference>
<evidence type="ECO:0000256" key="1">
    <source>
        <dbReference type="ARBA" id="ARBA00004651"/>
    </source>
</evidence>
<evidence type="ECO:0000256" key="3">
    <source>
        <dbReference type="ARBA" id="ARBA00022448"/>
    </source>
</evidence>
<evidence type="ECO:0000256" key="8">
    <source>
        <dbReference type="SAM" id="Phobius"/>
    </source>
</evidence>
<reference evidence="9 10" key="1">
    <citation type="submission" date="2024-04" db="EMBL/GenBank/DDBJ databases">
        <title>Salinicola lusitanus LLJ914,a marine bacterium isolated from the Okinawa Trough.</title>
        <authorList>
            <person name="Li J."/>
        </authorList>
    </citation>
    <scope>NUCLEOTIDE SEQUENCE [LARGE SCALE GENOMIC DNA]</scope>
    <source>
        <strain evidence="9 10">LLJ914</strain>
    </source>
</reference>
<organism evidence="9 10">
    <name type="scientific">Salinicola lusitanus</name>
    <dbReference type="NCBI Taxonomy" id="1949085"/>
    <lineage>
        <taxon>Bacteria</taxon>
        <taxon>Pseudomonadati</taxon>
        <taxon>Pseudomonadota</taxon>
        <taxon>Gammaproteobacteria</taxon>
        <taxon>Oceanospirillales</taxon>
        <taxon>Halomonadaceae</taxon>
        <taxon>Salinicola</taxon>
    </lineage>
</organism>
<name>A0ABZ3CSP3_9GAMM</name>
<feature type="transmembrane region" description="Helical" evidence="8">
    <location>
        <begin position="150"/>
        <end position="175"/>
    </location>
</feature>
<comment type="subcellular location">
    <subcellularLocation>
        <location evidence="1">Cell membrane</location>
        <topology evidence="1">Multi-pass membrane protein</topology>
    </subcellularLocation>
</comment>
<gene>
    <name evidence="9" type="ORF">AAGT95_20575</name>
</gene>
<evidence type="ECO:0000256" key="2">
    <source>
        <dbReference type="ARBA" id="ARBA00010735"/>
    </source>
</evidence>
<keyword evidence="7 8" id="KW-0472">Membrane</keyword>
<proteinExistence type="inferred from homology"/>
<evidence type="ECO:0000313" key="9">
    <source>
        <dbReference type="EMBL" id="XAD54189.1"/>
    </source>
</evidence>
<dbReference type="Pfam" id="PF03591">
    <property type="entry name" value="AzlC"/>
    <property type="match status" value="1"/>
</dbReference>
<evidence type="ECO:0000256" key="6">
    <source>
        <dbReference type="ARBA" id="ARBA00022989"/>
    </source>
</evidence>
<keyword evidence="3" id="KW-0813">Transport</keyword>
<dbReference type="InterPro" id="IPR011606">
    <property type="entry name" value="Brnchd-chn_aa_trnsp_permease"/>
</dbReference>
<keyword evidence="5 8" id="KW-0812">Transmembrane</keyword>
<protein>
    <submittedName>
        <fullName evidence="9">AzlC family ABC transporter permease</fullName>
    </submittedName>
</protein>
<feature type="transmembrane region" description="Helical" evidence="8">
    <location>
        <begin position="181"/>
        <end position="201"/>
    </location>
</feature>
<comment type="similarity">
    <text evidence="2">Belongs to the AzlC family.</text>
</comment>
<keyword evidence="4" id="KW-1003">Cell membrane</keyword>
<dbReference type="PANTHER" id="PTHR34979">
    <property type="entry name" value="INNER MEMBRANE PROTEIN YGAZ"/>
    <property type="match status" value="1"/>
</dbReference>
<dbReference type="Proteomes" id="UP001453229">
    <property type="component" value="Chromosome"/>
</dbReference>
<evidence type="ECO:0000256" key="5">
    <source>
        <dbReference type="ARBA" id="ARBA00022692"/>
    </source>
</evidence>
<dbReference type="PANTHER" id="PTHR34979:SF1">
    <property type="entry name" value="INNER MEMBRANE PROTEIN YGAZ"/>
    <property type="match status" value="1"/>
</dbReference>
<evidence type="ECO:0000256" key="7">
    <source>
        <dbReference type="ARBA" id="ARBA00023136"/>
    </source>
</evidence>
<feature type="transmembrane region" description="Helical" evidence="8">
    <location>
        <begin position="208"/>
        <end position="224"/>
    </location>
</feature>
<evidence type="ECO:0000256" key="4">
    <source>
        <dbReference type="ARBA" id="ARBA00022475"/>
    </source>
</evidence>
<dbReference type="EMBL" id="CP151919">
    <property type="protein sequence ID" value="XAD54189.1"/>
    <property type="molecule type" value="Genomic_DNA"/>
</dbReference>